<organism evidence="2 3">
    <name type="scientific">Stemphylium lycopersici</name>
    <name type="common">Tomato gray leaf spot disease fungus</name>
    <name type="synonym">Thyrospora lycopersici</name>
    <dbReference type="NCBI Taxonomy" id="183478"/>
    <lineage>
        <taxon>Eukaryota</taxon>
        <taxon>Fungi</taxon>
        <taxon>Dikarya</taxon>
        <taxon>Ascomycota</taxon>
        <taxon>Pezizomycotina</taxon>
        <taxon>Dothideomycetes</taxon>
        <taxon>Pleosporomycetidae</taxon>
        <taxon>Pleosporales</taxon>
        <taxon>Pleosporineae</taxon>
        <taxon>Pleosporaceae</taxon>
        <taxon>Stemphylium</taxon>
    </lineage>
</organism>
<reference evidence="3" key="1">
    <citation type="submission" date="2018-05" db="EMBL/GenBank/DDBJ databases">
        <title>Draft genome sequence of Stemphylium lycopersici strain CIDEFI 213.</title>
        <authorList>
            <person name="Medina R."/>
            <person name="Franco M.E.E."/>
            <person name="Lucentini C.G."/>
            <person name="Saparrat M.C.N."/>
            <person name="Balatti P.A."/>
        </authorList>
    </citation>
    <scope>NUCLEOTIDE SEQUENCE [LARGE SCALE GENOMIC DNA]</scope>
    <source>
        <strain evidence="3">CIDEFI 213</strain>
    </source>
</reference>
<protein>
    <submittedName>
        <fullName evidence="2">Uncharacterized protein</fullName>
    </submittedName>
</protein>
<evidence type="ECO:0000313" key="3">
    <source>
        <dbReference type="Proteomes" id="UP000249619"/>
    </source>
</evidence>
<feature type="compositionally biased region" description="Polar residues" evidence="1">
    <location>
        <begin position="437"/>
        <end position="451"/>
    </location>
</feature>
<feature type="region of interest" description="Disordered" evidence="1">
    <location>
        <begin position="406"/>
        <end position="451"/>
    </location>
</feature>
<gene>
    <name evidence="2" type="ORF">DDE83_000024</name>
</gene>
<feature type="compositionally biased region" description="Low complexity" evidence="1">
    <location>
        <begin position="407"/>
        <end position="418"/>
    </location>
</feature>
<accession>A0A364NGQ1</accession>
<feature type="region of interest" description="Disordered" evidence="1">
    <location>
        <begin position="338"/>
        <end position="360"/>
    </location>
</feature>
<feature type="compositionally biased region" description="Basic and acidic residues" evidence="1">
    <location>
        <begin position="422"/>
        <end position="435"/>
    </location>
</feature>
<dbReference type="EMBL" id="QGDH01000002">
    <property type="protein sequence ID" value="RAR16459.1"/>
    <property type="molecule type" value="Genomic_DNA"/>
</dbReference>
<dbReference type="Proteomes" id="UP000249619">
    <property type="component" value="Unassembled WGS sequence"/>
</dbReference>
<comment type="caution">
    <text evidence="2">The sequence shown here is derived from an EMBL/GenBank/DDBJ whole genome shotgun (WGS) entry which is preliminary data.</text>
</comment>
<dbReference type="AlphaFoldDB" id="A0A364NGQ1"/>
<keyword evidence="3" id="KW-1185">Reference proteome</keyword>
<name>A0A364NGQ1_STELY</name>
<sequence length="451" mass="49783">MAHLGPRAGGTLPRIALVSPASVQTTFDHASGAFGSRKTTFPPAETYLRRTFRGPAAALRPSTLSKLWRLGPVWAVSASSCPDAELIDINLNQEKTQEQERALEATCFLRSIPLISSLLVGRIDNTAYESILKTFLNSKQEPNLREDPDFLSVPGWHPEFHAQRPWLDIAIALPEDRNSDIFTYETLLKKSFFDYDKHKAAPNAAKLHRLRWSATSEIEDLIPSAVHTDAELKALRKIEIKSLNIPRVLAYRDSSVITLLKAKMQKILRNKKHVADLNETCICDMISLYSDDEDEEHFNGPAAVEARFSQRKRQNVTNWASAIPAPASHHTELHSADGTFCEPLEPIGEPSHMTEADDPLQPASDIIWPLASCSLLFPCNGEGRMVLELGCLPDREYSEGHFTNMTSAASSSDADASSNEGDGDKAKATSRRDSDTSLESFTSSISDGKAI</sequence>
<evidence type="ECO:0000256" key="1">
    <source>
        <dbReference type="SAM" id="MobiDB-lite"/>
    </source>
</evidence>
<evidence type="ECO:0000313" key="2">
    <source>
        <dbReference type="EMBL" id="RAR16459.1"/>
    </source>
</evidence>
<proteinExistence type="predicted"/>